<dbReference type="PANTHER" id="PTHR22648:SF0">
    <property type="entry name" value="TRANSCRIPTION TERMINATION_ANTITERMINATION PROTEIN NUSA"/>
    <property type="match status" value="1"/>
</dbReference>
<dbReference type="CDD" id="cd04455">
    <property type="entry name" value="S1_NusA"/>
    <property type="match status" value="1"/>
</dbReference>
<dbReference type="FunFam" id="3.30.300.20:FF:000002">
    <property type="entry name" value="Transcription termination/antitermination protein NusA"/>
    <property type="match status" value="1"/>
</dbReference>
<proteinExistence type="inferred from homology"/>
<dbReference type="Gene3D" id="3.30.300.20">
    <property type="match status" value="2"/>
</dbReference>
<dbReference type="PANTHER" id="PTHR22648">
    <property type="entry name" value="TRANSCRIPTION TERMINATION FACTOR NUSA"/>
    <property type="match status" value="1"/>
</dbReference>
<dbReference type="GO" id="GO:0006353">
    <property type="term" value="P:DNA-templated transcription termination"/>
    <property type="evidence" value="ECO:0007669"/>
    <property type="project" value="UniProtKB-UniRule"/>
</dbReference>
<gene>
    <name evidence="7" type="primary">nusA</name>
    <name evidence="9" type="ORF">A2209_00095</name>
</gene>
<dbReference type="CDD" id="cd22529">
    <property type="entry name" value="KH-II_NusA_rpt2"/>
    <property type="match status" value="1"/>
</dbReference>
<comment type="similarity">
    <text evidence="7">Belongs to the NusA family.</text>
</comment>
<dbReference type="FunFam" id="3.30.300.20:FF:000005">
    <property type="entry name" value="Transcription termination/antitermination protein NusA"/>
    <property type="match status" value="1"/>
</dbReference>
<comment type="function">
    <text evidence="7">Participates in both transcription termination and antitermination.</text>
</comment>
<evidence type="ECO:0000256" key="2">
    <source>
        <dbReference type="ARBA" id="ARBA00022490"/>
    </source>
</evidence>
<evidence type="ECO:0000256" key="1">
    <source>
        <dbReference type="ARBA" id="ARBA00022472"/>
    </source>
</evidence>
<dbReference type="Pfam" id="PF26594">
    <property type="entry name" value="KH_NusA_2nd"/>
    <property type="match status" value="1"/>
</dbReference>
<dbReference type="InterPro" id="IPR003029">
    <property type="entry name" value="S1_domain"/>
</dbReference>
<dbReference type="InterPro" id="IPR012340">
    <property type="entry name" value="NA-bd_OB-fold"/>
</dbReference>
<dbReference type="NCBIfam" id="TIGR01953">
    <property type="entry name" value="NusA"/>
    <property type="match status" value="1"/>
</dbReference>
<comment type="subunit">
    <text evidence="7">Monomer. Binds directly to the core enzyme of the DNA-dependent RNA polymerase and to nascent RNA.</text>
</comment>
<dbReference type="SUPFAM" id="SSF54814">
    <property type="entry name" value="Prokaryotic type KH domain (KH-domain type II)"/>
    <property type="match status" value="2"/>
</dbReference>
<evidence type="ECO:0000259" key="8">
    <source>
        <dbReference type="PROSITE" id="PS50126"/>
    </source>
</evidence>
<dbReference type="AlphaFoldDB" id="A0A1F7KFJ8"/>
<evidence type="ECO:0000256" key="6">
    <source>
        <dbReference type="ARBA" id="ARBA00023163"/>
    </source>
</evidence>
<keyword evidence="5 7" id="KW-0805">Transcription regulation</keyword>
<dbReference type="SUPFAM" id="SSF50249">
    <property type="entry name" value="Nucleic acid-binding proteins"/>
    <property type="match status" value="1"/>
</dbReference>
<dbReference type="HAMAP" id="MF_00945_B">
    <property type="entry name" value="NusA_B"/>
    <property type="match status" value="1"/>
</dbReference>
<dbReference type="PROSITE" id="PS50126">
    <property type="entry name" value="S1"/>
    <property type="match status" value="1"/>
</dbReference>
<dbReference type="InterPro" id="IPR015946">
    <property type="entry name" value="KH_dom-like_a/b"/>
</dbReference>
<feature type="domain" description="S1 motif" evidence="8">
    <location>
        <begin position="108"/>
        <end position="172"/>
    </location>
</feature>
<comment type="subcellular location">
    <subcellularLocation>
        <location evidence="7">Cytoplasm</location>
    </subcellularLocation>
</comment>
<dbReference type="GO" id="GO:0031564">
    <property type="term" value="P:transcription antitermination"/>
    <property type="evidence" value="ECO:0007669"/>
    <property type="project" value="UniProtKB-UniRule"/>
</dbReference>
<dbReference type="InterPro" id="IPR030842">
    <property type="entry name" value="TF_NusA_bacterial"/>
</dbReference>
<dbReference type="PROSITE" id="PS50084">
    <property type="entry name" value="KH_TYPE_1"/>
    <property type="match status" value="1"/>
</dbReference>
<dbReference type="Pfam" id="PF13184">
    <property type="entry name" value="KH_NusA_1st"/>
    <property type="match status" value="1"/>
</dbReference>
<evidence type="ECO:0000313" key="9">
    <source>
        <dbReference type="EMBL" id="OGK66639.1"/>
    </source>
</evidence>
<accession>A0A1F7KFJ8</accession>
<evidence type="ECO:0000256" key="3">
    <source>
        <dbReference type="ARBA" id="ARBA00022814"/>
    </source>
</evidence>
<dbReference type="Gene3D" id="3.30.1480.10">
    <property type="entry name" value="NusA, N-terminal domain"/>
    <property type="match status" value="1"/>
</dbReference>
<dbReference type="Pfam" id="PF08529">
    <property type="entry name" value="NusA_N"/>
    <property type="match status" value="2"/>
</dbReference>
<dbReference type="InterPro" id="IPR036555">
    <property type="entry name" value="NusA_N_sf"/>
</dbReference>
<keyword evidence="1 7" id="KW-0806">Transcription termination</keyword>
<comment type="caution">
    <text evidence="9">The sequence shown here is derived from an EMBL/GenBank/DDBJ whole genome shotgun (WGS) entry which is preliminary data.</text>
</comment>
<evidence type="ECO:0000256" key="4">
    <source>
        <dbReference type="ARBA" id="ARBA00022884"/>
    </source>
</evidence>
<keyword evidence="2 7" id="KW-0963">Cytoplasm</keyword>
<dbReference type="InterPro" id="IPR009019">
    <property type="entry name" value="KH_sf_prok-type"/>
</dbReference>
<keyword evidence="4 7" id="KW-0694">RNA-binding</keyword>
<dbReference type="InterPro" id="IPR013735">
    <property type="entry name" value="TF_NusA_N"/>
</dbReference>
<dbReference type="InterPro" id="IPR025249">
    <property type="entry name" value="TF_NusA_KH_1st"/>
</dbReference>
<evidence type="ECO:0000313" key="10">
    <source>
        <dbReference type="Proteomes" id="UP000178450"/>
    </source>
</evidence>
<protein>
    <recommendedName>
        <fullName evidence="7">Transcription termination/antitermination protein NusA</fullName>
    </recommendedName>
</protein>
<dbReference type="InterPro" id="IPR058582">
    <property type="entry name" value="KH_NusA_2nd"/>
</dbReference>
<evidence type="ECO:0000256" key="7">
    <source>
        <dbReference type="HAMAP-Rule" id="MF_00945"/>
    </source>
</evidence>
<dbReference type="Gene3D" id="2.40.50.140">
    <property type="entry name" value="Nucleic acid-binding proteins"/>
    <property type="match status" value="1"/>
</dbReference>
<dbReference type="EMBL" id="MGBG01000005">
    <property type="protein sequence ID" value="OGK66639.1"/>
    <property type="molecule type" value="Genomic_DNA"/>
</dbReference>
<dbReference type="CDD" id="cd02134">
    <property type="entry name" value="KH-II_NusA_rpt1"/>
    <property type="match status" value="1"/>
</dbReference>
<name>A0A1F7KFJ8_9BACT</name>
<reference evidence="9 10" key="1">
    <citation type="journal article" date="2016" name="Nat. Commun.">
        <title>Thousands of microbial genomes shed light on interconnected biogeochemical processes in an aquifer system.</title>
        <authorList>
            <person name="Anantharaman K."/>
            <person name="Brown C.T."/>
            <person name="Hug L.A."/>
            <person name="Sharon I."/>
            <person name="Castelle C.J."/>
            <person name="Probst A.J."/>
            <person name="Thomas B.C."/>
            <person name="Singh A."/>
            <person name="Wilkins M.J."/>
            <person name="Karaoz U."/>
            <person name="Brodie E.L."/>
            <person name="Williams K.H."/>
            <person name="Hubbard S.S."/>
            <person name="Banfield J.F."/>
        </authorList>
    </citation>
    <scope>NUCLEOTIDE SEQUENCE [LARGE SCALE GENOMIC DNA]</scope>
</reference>
<keyword evidence="3 7" id="KW-0889">Transcription antitermination</keyword>
<dbReference type="Proteomes" id="UP000178450">
    <property type="component" value="Unassembled WGS sequence"/>
</dbReference>
<evidence type="ECO:0000256" key="5">
    <source>
        <dbReference type="ARBA" id="ARBA00023015"/>
    </source>
</evidence>
<dbReference type="GO" id="GO:0005829">
    <property type="term" value="C:cytosol"/>
    <property type="evidence" value="ECO:0007669"/>
    <property type="project" value="TreeGrafter"/>
</dbReference>
<dbReference type="GO" id="GO:0003700">
    <property type="term" value="F:DNA-binding transcription factor activity"/>
    <property type="evidence" value="ECO:0007669"/>
    <property type="project" value="InterPro"/>
</dbReference>
<dbReference type="GO" id="GO:0003723">
    <property type="term" value="F:RNA binding"/>
    <property type="evidence" value="ECO:0007669"/>
    <property type="project" value="UniProtKB-UniRule"/>
</dbReference>
<dbReference type="SMART" id="SM00316">
    <property type="entry name" value="S1"/>
    <property type="match status" value="1"/>
</dbReference>
<sequence>MAIRKTEFALALNQVATERGIPIEEVLESIKTAVKVAYKKEYNLAEEEDFNVEVNGDSGEARIFKDNQDITPPGFGRIAAQTAKQVIIQKIREAEKKAVVHYFDKQVGMVISGRVIRSDGKNVYVDIGRAEAVLPPDEQIRNEKYYPNTRLLFYLINVGGEDTRYRIIISRRHENLVKELFRREVPELASGAIEIKAIVREAGERTKIAVASREKGVDPVGSCVGQKGIRIQSVISSLGIDEKIDVIQWSDDIKTLIINAVSPSKAMEVVLKEKQKTADLYVDTDELSLIIGRDGQNIRLASQLTGYSLNALSNTEKVKK</sequence>
<organism evidence="9 10">
    <name type="scientific">Candidatus Roizmanbacteria bacterium RIFOXYA1_FULL_41_12</name>
    <dbReference type="NCBI Taxonomy" id="1802082"/>
    <lineage>
        <taxon>Bacteria</taxon>
        <taxon>Candidatus Roizmaniibacteriota</taxon>
    </lineage>
</organism>
<dbReference type="InterPro" id="IPR010213">
    <property type="entry name" value="TF_NusA"/>
</dbReference>
<dbReference type="SUPFAM" id="SSF69705">
    <property type="entry name" value="Transcription factor NusA, N-terminal domain"/>
    <property type="match status" value="1"/>
</dbReference>
<keyword evidence="6 7" id="KW-0804">Transcription</keyword>